<comment type="caution">
    <text evidence="1">The sequence shown here is derived from an EMBL/GenBank/DDBJ whole genome shotgun (WGS) entry which is preliminary data.</text>
</comment>
<keyword evidence="2" id="KW-1185">Reference proteome</keyword>
<gene>
    <name evidence="1" type="ORF">GCM10008111_29780</name>
</gene>
<evidence type="ECO:0000313" key="2">
    <source>
        <dbReference type="Proteomes" id="UP000634667"/>
    </source>
</evidence>
<dbReference type="EMBL" id="BMYR01000014">
    <property type="protein sequence ID" value="GGW71690.1"/>
    <property type="molecule type" value="Genomic_DNA"/>
</dbReference>
<protein>
    <recommendedName>
        <fullName evidence="3">DNA polymerase III subunit psi</fullName>
    </recommendedName>
</protein>
<organism evidence="1 2">
    <name type="scientific">Alishewanella tabrizica</name>
    <dbReference type="NCBI Taxonomy" id="671278"/>
    <lineage>
        <taxon>Bacteria</taxon>
        <taxon>Pseudomonadati</taxon>
        <taxon>Pseudomonadota</taxon>
        <taxon>Gammaproteobacteria</taxon>
        <taxon>Alteromonadales</taxon>
        <taxon>Alteromonadaceae</taxon>
        <taxon>Alishewanella</taxon>
    </lineage>
</organism>
<name>A0ABQ2WSK8_9ALTE</name>
<sequence>MPLAAKAEFFTHLAAVSNLVENQSASLSAEAVAHGTDIKSIDVQSTDAGSAVDVGTEISAHSRYQPIPATLLADDINTILPQTRLTHWQIDSLASHSQISEQILITPPLALLQQTALKRQLWQLLSEQFYD</sequence>
<evidence type="ECO:0000313" key="1">
    <source>
        <dbReference type="EMBL" id="GGW71690.1"/>
    </source>
</evidence>
<reference evidence="2" key="1">
    <citation type="journal article" date="2019" name="Int. J. Syst. Evol. Microbiol.">
        <title>The Global Catalogue of Microorganisms (GCM) 10K type strain sequencing project: providing services to taxonomists for standard genome sequencing and annotation.</title>
        <authorList>
            <consortium name="The Broad Institute Genomics Platform"/>
            <consortium name="The Broad Institute Genome Sequencing Center for Infectious Disease"/>
            <person name="Wu L."/>
            <person name="Ma J."/>
        </authorList>
    </citation>
    <scope>NUCLEOTIDE SEQUENCE [LARGE SCALE GENOMIC DNA]</scope>
    <source>
        <strain evidence="2">KCTC 23723</strain>
    </source>
</reference>
<evidence type="ECO:0008006" key="3">
    <source>
        <dbReference type="Google" id="ProtNLM"/>
    </source>
</evidence>
<dbReference type="Proteomes" id="UP000634667">
    <property type="component" value="Unassembled WGS sequence"/>
</dbReference>
<proteinExistence type="predicted"/>
<accession>A0ABQ2WSK8</accession>